<organism evidence="1">
    <name type="scientific">uncultured Caudovirales phage</name>
    <dbReference type="NCBI Taxonomy" id="2100421"/>
    <lineage>
        <taxon>Viruses</taxon>
        <taxon>Duplodnaviria</taxon>
        <taxon>Heunggongvirae</taxon>
        <taxon>Uroviricota</taxon>
        <taxon>Caudoviricetes</taxon>
        <taxon>Peduoviridae</taxon>
        <taxon>Maltschvirus</taxon>
        <taxon>Maltschvirus maltsch</taxon>
    </lineage>
</organism>
<dbReference type="EMBL" id="LR796700">
    <property type="protein sequence ID" value="CAB4160743.1"/>
    <property type="molecule type" value="Genomic_DNA"/>
</dbReference>
<name>A0A6J5NPE4_9CAUD</name>
<proteinExistence type="predicted"/>
<accession>A0A6J5NPE4</accession>
<evidence type="ECO:0000313" key="1">
    <source>
        <dbReference type="EMBL" id="CAB4160743.1"/>
    </source>
</evidence>
<protein>
    <submittedName>
        <fullName evidence="1">Uncharacterized protein</fullName>
    </submittedName>
</protein>
<gene>
    <name evidence="1" type="ORF">UFOVP729_11</name>
</gene>
<sequence>MSNNRLLDFRTQEELADFLNEFNQRLANQGLHLDKKTEDWLDSEFHRIFITYAYADVTSVN</sequence>
<reference evidence="1" key="1">
    <citation type="submission" date="2020-04" db="EMBL/GenBank/DDBJ databases">
        <authorList>
            <person name="Chiriac C."/>
            <person name="Salcher M."/>
            <person name="Ghai R."/>
            <person name="Kavagutti S V."/>
        </authorList>
    </citation>
    <scope>NUCLEOTIDE SEQUENCE</scope>
</reference>